<dbReference type="PANTHER" id="PTHR48258">
    <property type="entry name" value="DUF4218 DOMAIN-CONTAINING PROTEIN-RELATED"/>
    <property type="match status" value="1"/>
</dbReference>
<proteinExistence type="predicted"/>
<evidence type="ECO:0000313" key="2">
    <source>
        <dbReference type="EMBL" id="KAL0457797.1"/>
    </source>
</evidence>
<accession>A0AAW2XUJ2</accession>
<reference evidence="2" key="1">
    <citation type="submission" date="2020-06" db="EMBL/GenBank/DDBJ databases">
        <authorList>
            <person name="Li T."/>
            <person name="Hu X."/>
            <person name="Zhang T."/>
            <person name="Song X."/>
            <person name="Zhang H."/>
            <person name="Dai N."/>
            <person name="Sheng W."/>
            <person name="Hou X."/>
            <person name="Wei L."/>
        </authorList>
    </citation>
    <scope>NUCLEOTIDE SEQUENCE</scope>
    <source>
        <strain evidence="2">KEN1</strain>
        <tissue evidence="2">Leaf</tissue>
    </source>
</reference>
<dbReference type="AlphaFoldDB" id="A0AAW2XUJ2"/>
<comment type="caution">
    <text evidence="2">The sequence shown here is derived from an EMBL/GenBank/DDBJ whole genome shotgun (WGS) entry which is preliminary data.</text>
</comment>
<feature type="domain" description="DUF4216" evidence="1">
    <location>
        <begin position="72"/>
        <end position="147"/>
    </location>
</feature>
<sequence length="160" mass="18962">MLNNTENELLKSHYWGPSAEVTSVPCYFVNGYNFQTERQNTEKSTMNYGVCVKSSSYTDVDNDFYGIIKEIIQLTYLIPDLHIILFKCRWVDPVRGMKVHPRYYLFDVNFKKLYLKDEIFILAQQTVQVYFTRYPTFKRDKADWLAVAKVKARRVVDESK</sequence>
<gene>
    <name evidence="2" type="ORF">Slati_0406900</name>
</gene>
<dbReference type="Pfam" id="PF13952">
    <property type="entry name" value="DUF4216"/>
    <property type="match status" value="1"/>
</dbReference>
<protein>
    <recommendedName>
        <fullName evidence="1">DUF4216 domain-containing protein</fullName>
    </recommendedName>
</protein>
<dbReference type="PANTHER" id="PTHR48258:SF3">
    <property type="entry name" value="FK506-BINDING PROTEIN 4-LIKE ISOFORM X1"/>
    <property type="match status" value="1"/>
</dbReference>
<name>A0AAW2XUJ2_9LAMI</name>
<dbReference type="EMBL" id="JACGWN010000002">
    <property type="protein sequence ID" value="KAL0457797.1"/>
    <property type="molecule type" value="Genomic_DNA"/>
</dbReference>
<organism evidence="2">
    <name type="scientific">Sesamum latifolium</name>
    <dbReference type="NCBI Taxonomy" id="2727402"/>
    <lineage>
        <taxon>Eukaryota</taxon>
        <taxon>Viridiplantae</taxon>
        <taxon>Streptophyta</taxon>
        <taxon>Embryophyta</taxon>
        <taxon>Tracheophyta</taxon>
        <taxon>Spermatophyta</taxon>
        <taxon>Magnoliopsida</taxon>
        <taxon>eudicotyledons</taxon>
        <taxon>Gunneridae</taxon>
        <taxon>Pentapetalae</taxon>
        <taxon>asterids</taxon>
        <taxon>lamiids</taxon>
        <taxon>Lamiales</taxon>
        <taxon>Pedaliaceae</taxon>
        <taxon>Sesamum</taxon>
    </lineage>
</organism>
<evidence type="ECO:0000259" key="1">
    <source>
        <dbReference type="Pfam" id="PF13952"/>
    </source>
</evidence>
<reference evidence="2" key="2">
    <citation type="journal article" date="2024" name="Plant">
        <title>Genomic evolution and insights into agronomic trait innovations of Sesamum species.</title>
        <authorList>
            <person name="Miao H."/>
            <person name="Wang L."/>
            <person name="Qu L."/>
            <person name="Liu H."/>
            <person name="Sun Y."/>
            <person name="Le M."/>
            <person name="Wang Q."/>
            <person name="Wei S."/>
            <person name="Zheng Y."/>
            <person name="Lin W."/>
            <person name="Duan Y."/>
            <person name="Cao H."/>
            <person name="Xiong S."/>
            <person name="Wang X."/>
            <person name="Wei L."/>
            <person name="Li C."/>
            <person name="Ma Q."/>
            <person name="Ju M."/>
            <person name="Zhao R."/>
            <person name="Li G."/>
            <person name="Mu C."/>
            <person name="Tian Q."/>
            <person name="Mei H."/>
            <person name="Zhang T."/>
            <person name="Gao T."/>
            <person name="Zhang H."/>
        </authorList>
    </citation>
    <scope>NUCLEOTIDE SEQUENCE</scope>
    <source>
        <strain evidence="2">KEN1</strain>
    </source>
</reference>
<dbReference type="InterPro" id="IPR025312">
    <property type="entry name" value="DUF4216"/>
</dbReference>